<dbReference type="InterPro" id="IPR055190">
    <property type="entry name" value="ATP-synt_VA_C"/>
</dbReference>
<protein>
    <recommendedName>
        <fullName evidence="5">V-type ATP synthase beta chain</fullName>
    </recommendedName>
    <alternativeName>
        <fullName evidence="5">V-ATPase subunit B</fullName>
    </alternativeName>
</protein>
<feature type="domain" description="ATPase F1/V1/A1 complex alpha/beta subunit N-terminal" evidence="7">
    <location>
        <begin position="13"/>
        <end position="71"/>
    </location>
</feature>
<keyword evidence="5" id="KW-0375">Hydrogen ion transport</keyword>
<evidence type="ECO:0000259" key="7">
    <source>
        <dbReference type="Pfam" id="PF02874"/>
    </source>
</evidence>
<dbReference type="SUPFAM" id="SSF52540">
    <property type="entry name" value="P-loop containing nucleoside triphosphate hydrolases"/>
    <property type="match status" value="1"/>
</dbReference>
<dbReference type="OrthoDB" id="9802718at2"/>
<dbReference type="InterPro" id="IPR000194">
    <property type="entry name" value="ATPase_F1/V1/A1_a/bsu_nucl-bd"/>
</dbReference>
<comment type="function">
    <text evidence="4 5">Produces ATP from ADP in the presence of a proton gradient across the membrane. The V-type beta chain is a regulatory subunit.</text>
</comment>
<dbReference type="InterPro" id="IPR027417">
    <property type="entry name" value="P-loop_NTPase"/>
</dbReference>
<evidence type="ECO:0000256" key="1">
    <source>
        <dbReference type="ARBA" id="ARBA00008936"/>
    </source>
</evidence>
<dbReference type="GO" id="GO:0005524">
    <property type="term" value="F:ATP binding"/>
    <property type="evidence" value="ECO:0007669"/>
    <property type="project" value="UniProtKB-UniRule"/>
</dbReference>
<dbReference type="PANTHER" id="PTHR43389">
    <property type="entry name" value="V-TYPE PROTON ATPASE SUBUNIT B"/>
    <property type="match status" value="1"/>
</dbReference>
<keyword evidence="9" id="KW-0378">Hydrolase</keyword>
<dbReference type="InterPro" id="IPR004100">
    <property type="entry name" value="ATPase_F1/V1/A1_a/bsu_N"/>
</dbReference>
<evidence type="ECO:0000259" key="8">
    <source>
        <dbReference type="Pfam" id="PF22919"/>
    </source>
</evidence>
<dbReference type="GO" id="GO:0042777">
    <property type="term" value="P:proton motive force-driven plasma membrane ATP synthesis"/>
    <property type="evidence" value="ECO:0007669"/>
    <property type="project" value="UniProtKB-UniRule"/>
</dbReference>
<dbReference type="NCBIfam" id="NF003235">
    <property type="entry name" value="PRK04196.1"/>
    <property type="match status" value="1"/>
</dbReference>
<dbReference type="Proteomes" id="UP000031552">
    <property type="component" value="Unassembled WGS sequence"/>
</dbReference>
<dbReference type="EMBL" id="CCEJ010000004">
    <property type="protein sequence ID" value="CDR33962.1"/>
    <property type="molecule type" value="Genomic_DNA"/>
</dbReference>
<dbReference type="eggNOG" id="COG1156">
    <property type="taxonomic scope" value="Bacteria"/>
</dbReference>
<dbReference type="NCBIfam" id="NF002555">
    <property type="entry name" value="PRK02118.1"/>
    <property type="match status" value="1"/>
</dbReference>
<sequence length="438" mass="48649">MKTVYDRIHDMRGNLIKVRAKDVGLGELARIDLSDGRNIYASVLRIDGDEVTLQVFQNTRGISTGDKVTFLSRQMQGTYGKSLLGRRLKGTGEPIDGGPSIVGEKIDIGQPSFNPTRRIVPKEMVRTNIPMIDVFNCLVKSQKIPIFSIPGEPYNNLLMRIANQTDADVVIIGGMGLTFADYQAFIDNAEQAGSLNKTVMFVHRAVDPAVECILVPDLALAAAEKFAIDDKNVLVLLTDMTAFADSIKEIAITMDQVPSNRGYPGSLYSDLASRYEKAVSIDGSGSITIITVTTMPGNDVTHPIPDNTGYITEGQFYLHGGRIDPFGSLSRLKQNVIGKTTREDHGDLANAMIRLYAESKKARERQSMGFKLSKWDEKLLAYSYLFENRMMNLEVNYTLEEALDLGWETLAECFDPKEVGIKEKLVEKYWPKEKALNS</sequence>
<keyword evidence="2 5" id="KW-0813">Transport</keyword>
<feature type="domain" description="ATP synthase A/B type C-terminal" evidence="8">
    <location>
        <begin position="338"/>
        <end position="429"/>
    </location>
</feature>
<evidence type="ECO:0000313" key="9">
    <source>
        <dbReference type="EMBL" id="CDR33962.1"/>
    </source>
</evidence>
<reference evidence="9" key="1">
    <citation type="submission" date="2013-12" db="EMBL/GenBank/DDBJ databases">
        <authorList>
            <person name="Linke B."/>
        </authorList>
    </citation>
    <scope>NUCLEOTIDE SEQUENCE [LARGE SCALE GENOMIC DNA]</scope>
    <source>
        <strain evidence="9">CRIB-18</strain>
    </source>
</reference>
<dbReference type="PANTHER" id="PTHR43389:SF4">
    <property type="entry name" value="V-TYPE PROTON ATPASE SUBUNIT B"/>
    <property type="match status" value="1"/>
</dbReference>
<feature type="domain" description="ATPase F1/V1/A1 complex alpha/beta subunit nucleotide-binding" evidence="6">
    <location>
        <begin position="129"/>
        <end position="319"/>
    </location>
</feature>
<dbReference type="AlphaFoldDB" id="A0A090CYV8"/>
<accession>A0A090CYV8</accession>
<reference evidence="9" key="2">
    <citation type="submission" date="2014-09" db="EMBL/GenBank/DDBJ databases">
        <title>Criblamydia sequanensis harbors a mega-plasmid encoding arsenite resistance.</title>
        <authorList>
            <person name="Bertelli C."/>
            <person name="Goesmann A."/>
            <person name="Greub G."/>
        </authorList>
    </citation>
    <scope>NUCLEOTIDE SEQUENCE [LARGE SCALE GENOMIC DNA]</scope>
    <source>
        <strain evidence="9">CRIB-18</strain>
    </source>
</reference>
<dbReference type="RefSeq" id="WP_041017473.1">
    <property type="nucleotide sequence ID" value="NZ_CCEJ010000004.1"/>
</dbReference>
<evidence type="ECO:0000256" key="4">
    <source>
        <dbReference type="ARBA" id="ARBA00059599"/>
    </source>
</evidence>
<keyword evidence="5" id="KW-0066">ATP synthesis</keyword>
<dbReference type="Gene3D" id="3.40.50.12240">
    <property type="match status" value="1"/>
</dbReference>
<dbReference type="STRING" id="1437425.CSEC_1136"/>
<evidence type="ECO:0000259" key="6">
    <source>
        <dbReference type="Pfam" id="PF00006"/>
    </source>
</evidence>
<proteinExistence type="inferred from homology"/>
<evidence type="ECO:0000256" key="2">
    <source>
        <dbReference type="ARBA" id="ARBA00022448"/>
    </source>
</evidence>
<evidence type="ECO:0000256" key="5">
    <source>
        <dbReference type="HAMAP-Rule" id="MF_00310"/>
    </source>
</evidence>
<comment type="similarity">
    <text evidence="1 5">Belongs to the ATPase alpha/beta chains family.</text>
</comment>
<dbReference type="Pfam" id="PF22919">
    <property type="entry name" value="ATP-synt_VA_C"/>
    <property type="match status" value="1"/>
</dbReference>
<dbReference type="InterPro" id="IPR022879">
    <property type="entry name" value="V-ATPase_su_B/beta"/>
</dbReference>
<comment type="caution">
    <text evidence="9">The sequence shown here is derived from an EMBL/GenBank/DDBJ whole genome shotgun (WGS) entry which is preliminary data.</text>
</comment>
<dbReference type="CDD" id="cd01135">
    <property type="entry name" value="V_A-ATPase_B"/>
    <property type="match status" value="1"/>
</dbReference>
<organism evidence="9 10">
    <name type="scientific">Candidatus Criblamydia sequanensis CRIB-18</name>
    <dbReference type="NCBI Taxonomy" id="1437425"/>
    <lineage>
        <taxon>Bacteria</taxon>
        <taxon>Pseudomonadati</taxon>
        <taxon>Chlamydiota</taxon>
        <taxon>Chlamydiia</taxon>
        <taxon>Parachlamydiales</taxon>
        <taxon>Candidatus Criblamydiaceae</taxon>
        <taxon>Candidatus Criblamydia</taxon>
    </lineage>
</organism>
<gene>
    <name evidence="9" type="primary">ntpB</name>
    <name evidence="5" type="synonym">atpB</name>
    <name evidence="9" type="ORF">CSEC_1136</name>
</gene>
<dbReference type="GO" id="GO:0046933">
    <property type="term" value="F:proton-transporting ATP synthase activity, rotational mechanism"/>
    <property type="evidence" value="ECO:0007669"/>
    <property type="project" value="UniProtKB-UniRule"/>
</dbReference>
<keyword evidence="3 5" id="KW-0406">Ion transport</keyword>
<name>A0A090CYV8_9BACT</name>
<keyword evidence="10" id="KW-1185">Reference proteome</keyword>
<dbReference type="GO" id="GO:0016787">
    <property type="term" value="F:hydrolase activity"/>
    <property type="evidence" value="ECO:0007669"/>
    <property type="project" value="UniProtKB-KW"/>
</dbReference>
<dbReference type="HAMAP" id="MF_00310">
    <property type="entry name" value="ATP_synth_B_arch"/>
    <property type="match status" value="1"/>
</dbReference>
<dbReference type="Pfam" id="PF00006">
    <property type="entry name" value="ATP-synt_ab"/>
    <property type="match status" value="1"/>
</dbReference>
<dbReference type="Pfam" id="PF02874">
    <property type="entry name" value="ATP-synt_ab_N"/>
    <property type="match status" value="1"/>
</dbReference>
<evidence type="ECO:0000256" key="3">
    <source>
        <dbReference type="ARBA" id="ARBA00023065"/>
    </source>
</evidence>
<evidence type="ECO:0000313" key="10">
    <source>
        <dbReference type="Proteomes" id="UP000031552"/>
    </source>
</evidence>